<dbReference type="InterPro" id="IPR002334">
    <property type="entry name" value="Allerg_PlipaseA1"/>
</dbReference>
<evidence type="ECO:0000256" key="4">
    <source>
        <dbReference type="RuleBase" id="RU004262"/>
    </source>
</evidence>
<dbReference type="InterPro" id="IPR000734">
    <property type="entry name" value="TAG_lipase"/>
</dbReference>
<evidence type="ECO:0000313" key="8">
    <source>
        <dbReference type="Proteomes" id="UP000198287"/>
    </source>
</evidence>
<gene>
    <name evidence="7" type="ORF">Fcan01_07184</name>
</gene>
<feature type="signal peptide" evidence="5">
    <location>
        <begin position="1"/>
        <end position="19"/>
    </location>
</feature>
<reference evidence="7 8" key="1">
    <citation type="submission" date="2015-12" db="EMBL/GenBank/DDBJ databases">
        <title>The genome of Folsomia candida.</title>
        <authorList>
            <person name="Faddeeva A."/>
            <person name="Derks M.F."/>
            <person name="Anvar Y."/>
            <person name="Smit S."/>
            <person name="Van Straalen N."/>
            <person name="Roelofs D."/>
        </authorList>
    </citation>
    <scope>NUCLEOTIDE SEQUENCE [LARGE SCALE GENOMIC DNA]</scope>
    <source>
        <strain evidence="7 8">VU population</strain>
        <tissue evidence="7">Whole body</tissue>
    </source>
</reference>
<dbReference type="GO" id="GO:0005615">
    <property type="term" value="C:extracellular space"/>
    <property type="evidence" value="ECO:0007669"/>
    <property type="project" value="TreeGrafter"/>
</dbReference>
<sequence length="344" mass="37907">MSRFAILGMVSLLVGVALAYPSTLDTKNLTIFKDPSSGLKYFWHPDEKGGFQQAFIEGGPAPVVQATEDDVHFFLFTKSHPTPWELKPDCPDCIANSGFDRNAPVKFVCHGFTADYQSSMDVLLRNAFIGRSEFFNIIHVNWEALAAAPWYDTAAANTIPVGQYVTRFVNWLVSNGYTTHSRIHYSGHSLGAHVGSHLGNLGTKIARITAMDPALPLFGERPDSERIDPTDATFVDVIHTAGGGLAFLEARGDVDFYPNGGAPYQPGCGIDVISTCSHSRAYEFFAESIWHTNGFPGYKCNSWEEYDSGRCSMTDRAFMGEPCSPSARGKYYLRTNQNPPFGQE</sequence>
<dbReference type="InterPro" id="IPR029058">
    <property type="entry name" value="AB_hydrolase_fold"/>
</dbReference>
<feature type="chain" id="PRO_5012804850" evidence="5">
    <location>
        <begin position="20"/>
        <end position="344"/>
    </location>
</feature>
<dbReference type="InterPro" id="IPR013818">
    <property type="entry name" value="Lipase"/>
</dbReference>
<dbReference type="PANTHER" id="PTHR11610">
    <property type="entry name" value="LIPASE"/>
    <property type="match status" value="1"/>
</dbReference>
<evidence type="ECO:0000256" key="3">
    <source>
        <dbReference type="ARBA" id="ARBA00022525"/>
    </source>
</evidence>
<dbReference type="InterPro" id="IPR033906">
    <property type="entry name" value="Lipase_N"/>
</dbReference>
<dbReference type="PRINTS" id="PR00825">
    <property type="entry name" value="DOLALLERGEN"/>
</dbReference>
<dbReference type="SUPFAM" id="SSF53474">
    <property type="entry name" value="alpha/beta-Hydrolases"/>
    <property type="match status" value="1"/>
</dbReference>
<organism evidence="7 8">
    <name type="scientific">Folsomia candida</name>
    <name type="common">Springtail</name>
    <dbReference type="NCBI Taxonomy" id="158441"/>
    <lineage>
        <taxon>Eukaryota</taxon>
        <taxon>Metazoa</taxon>
        <taxon>Ecdysozoa</taxon>
        <taxon>Arthropoda</taxon>
        <taxon>Hexapoda</taxon>
        <taxon>Collembola</taxon>
        <taxon>Entomobryomorpha</taxon>
        <taxon>Isotomoidea</taxon>
        <taxon>Isotomidae</taxon>
        <taxon>Proisotominae</taxon>
        <taxon>Folsomia</taxon>
    </lineage>
</organism>
<evidence type="ECO:0000256" key="2">
    <source>
        <dbReference type="ARBA" id="ARBA00010701"/>
    </source>
</evidence>
<name>A0A226ELS3_FOLCA</name>
<evidence type="ECO:0000256" key="1">
    <source>
        <dbReference type="ARBA" id="ARBA00004613"/>
    </source>
</evidence>
<comment type="similarity">
    <text evidence="2 4">Belongs to the AB hydrolase superfamily. Lipase family.</text>
</comment>
<evidence type="ECO:0000256" key="5">
    <source>
        <dbReference type="SAM" id="SignalP"/>
    </source>
</evidence>
<dbReference type="GO" id="GO:0016298">
    <property type="term" value="F:lipase activity"/>
    <property type="evidence" value="ECO:0007669"/>
    <property type="project" value="InterPro"/>
</dbReference>
<feature type="domain" description="Lipase" evidence="6">
    <location>
        <begin position="65"/>
        <end position="341"/>
    </location>
</feature>
<dbReference type="EMBL" id="LNIX01000003">
    <property type="protein sequence ID" value="OXA57954.1"/>
    <property type="molecule type" value="Genomic_DNA"/>
</dbReference>
<dbReference type="PANTHER" id="PTHR11610:SF190">
    <property type="entry name" value="VITELLOGENIN-3-LIKE PROTEIN"/>
    <property type="match status" value="1"/>
</dbReference>
<protein>
    <submittedName>
        <fullName evidence="7">Pancreatic lipase-related protein 2</fullName>
    </submittedName>
</protein>
<dbReference type="PRINTS" id="PR00821">
    <property type="entry name" value="TAGLIPASE"/>
</dbReference>
<accession>A0A226ELS3</accession>
<evidence type="ECO:0000259" key="6">
    <source>
        <dbReference type="Pfam" id="PF00151"/>
    </source>
</evidence>
<dbReference type="AlphaFoldDB" id="A0A226ELS3"/>
<keyword evidence="8" id="KW-1185">Reference proteome</keyword>
<dbReference type="Proteomes" id="UP000198287">
    <property type="component" value="Unassembled WGS sequence"/>
</dbReference>
<dbReference type="Gene3D" id="3.40.50.1820">
    <property type="entry name" value="alpha/beta hydrolase"/>
    <property type="match status" value="1"/>
</dbReference>
<comment type="subcellular location">
    <subcellularLocation>
        <location evidence="1">Secreted</location>
    </subcellularLocation>
</comment>
<keyword evidence="3" id="KW-0964">Secreted</keyword>
<comment type="caution">
    <text evidence="7">The sequence shown here is derived from an EMBL/GenBank/DDBJ whole genome shotgun (WGS) entry which is preliminary data.</text>
</comment>
<evidence type="ECO:0000313" key="7">
    <source>
        <dbReference type="EMBL" id="OXA57954.1"/>
    </source>
</evidence>
<dbReference type="CDD" id="cd00707">
    <property type="entry name" value="Pancreat_lipase_like"/>
    <property type="match status" value="1"/>
</dbReference>
<dbReference type="Pfam" id="PF00151">
    <property type="entry name" value="Lipase"/>
    <property type="match status" value="1"/>
</dbReference>
<dbReference type="OMA" id="ITNTRAF"/>
<dbReference type="OrthoDB" id="199913at2759"/>
<proteinExistence type="inferred from homology"/>
<dbReference type="GO" id="GO:0016042">
    <property type="term" value="P:lipid catabolic process"/>
    <property type="evidence" value="ECO:0007669"/>
    <property type="project" value="TreeGrafter"/>
</dbReference>
<keyword evidence="5" id="KW-0732">Signal</keyword>